<dbReference type="Pfam" id="PF03235">
    <property type="entry name" value="GmrSD_N"/>
    <property type="match status" value="1"/>
</dbReference>
<dbReference type="PANTHER" id="PTHR35149:SF2">
    <property type="entry name" value="DUF262 DOMAIN-CONTAINING PROTEIN"/>
    <property type="match status" value="1"/>
</dbReference>
<dbReference type="OrthoDB" id="9798761at2"/>
<dbReference type="InterPro" id="IPR011089">
    <property type="entry name" value="GmrSD_C"/>
</dbReference>
<dbReference type="RefSeq" id="WP_126465698.1">
    <property type="nucleotide sequence ID" value="NZ_LR134523.1"/>
</dbReference>
<sequence>MSANAQPPLRTGLLDFLRNSSGSQFVIPVYQRNYTWSAGKEVKQYLDDLKSVLLGEYNNHFLGIIIYLDTPIDFTSREFSVIDGQQRLTTTFLILYAIREIMKQENAVDAIQSLDGQILTNPFATHETLKYKLKPLVSDDSVYKYIVNDKAGDIEDTDSLVYKNFKYIVNYVKTLNEKFTYNEILLALNKLYVVCIPLSKEDNAQKIFESINSTGVKLTASDLIRNFLLMDLNSELQDLYYTKYWMELEKYLGSDSKKLESFFRFYLSIKNKVLPNKNAVYREFVHWYKKNQDVEREAIFDDIIKYSRYYYEIYYKDLAAIEKALRGPIKEYRRILSDMPAPLMMGLWDLYEKGKISIAQTSEMIYIINSYLIRRALCDLNTSYLTKMFPPLLKDIEEECAGDYKNVVEVLKKNLVFKNSNNGMYVPNDKQLRDILLHANVYKIKTPLRIFFDKLEHHDNPAPVHLEDLNIEHLMPQTPTPEWYEALGVDEEEYQRNVSRLGNLTLASKVDNSRMQNKVWTYKNEILSNTSHLKINQDILKKEKWDIHAIHERTEFLIQAFNKLFSYPQTNSKIIKTTPIYIDANGVSASGMFYADNGAVEIYEGSELALFKNADNYPEINEERQSLIDDGIIYDDGEKLVFKRSHIVNPKIDGFSALSSSASLILHGSRNGWDCWKTSDGVSLREKKEIL</sequence>
<name>A0A448V2G9_9FIRM</name>
<evidence type="ECO:0000313" key="3">
    <source>
        <dbReference type="EMBL" id="VEJ35948.1"/>
    </source>
</evidence>
<dbReference type="Pfam" id="PF07510">
    <property type="entry name" value="GmrSD_C"/>
    <property type="match status" value="1"/>
</dbReference>
<feature type="domain" description="GmrSD restriction endonucleases C-terminal" evidence="2">
    <location>
        <begin position="427"/>
        <end position="559"/>
    </location>
</feature>
<feature type="domain" description="GmrSD restriction endonucleases N-terminal" evidence="1">
    <location>
        <begin position="18"/>
        <end position="229"/>
    </location>
</feature>
<keyword evidence="4" id="KW-1185">Reference proteome</keyword>
<dbReference type="PANTHER" id="PTHR35149">
    <property type="entry name" value="SLL5132 PROTEIN"/>
    <property type="match status" value="1"/>
</dbReference>
<reference evidence="3 4" key="1">
    <citation type="submission" date="2018-12" db="EMBL/GenBank/DDBJ databases">
        <authorList>
            <consortium name="Pathogen Informatics"/>
        </authorList>
    </citation>
    <scope>NUCLEOTIDE SEQUENCE [LARGE SCALE GENOMIC DNA]</scope>
    <source>
        <strain evidence="3 4">NCTC13079</strain>
    </source>
</reference>
<evidence type="ECO:0000313" key="4">
    <source>
        <dbReference type="Proteomes" id="UP000269544"/>
    </source>
</evidence>
<dbReference type="EMBL" id="LR134523">
    <property type="protein sequence ID" value="VEJ35948.1"/>
    <property type="molecule type" value="Genomic_DNA"/>
</dbReference>
<proteinExistence type="predicted"/>
<gene>
    <name evidence="3" type="ORF">NCTC13079_01137</name>
</gene>
<dbReference type="InterPro" id="IPR004919">
    <property type="entry name" value="GmrSD_N"/>
</dbReference>
<evidence type="ECO:0000259" key="2">
    <source>
        <dbReference type="Pfam" id="PF07510"/>
    </source>
</evidence>
<accession>A0A448V2G9</accession>
<dbReference type="AlphaFoldDB" id="A0A448V2G9"/>
<dbReference type="Proteomes" id="UP000269544">
    <property type="component" value="Chromosome"/>
</dbReference>
<organism evidence="3 4">
    <name type="scientific">Aedoeadaptatus ivorii</name>
    <dbReference type="NCBI Taxonomy" id="54006"/>
    <lineage>
        <taxon>Bacteria</taxon>
        <taxon>Bacillati</taxon>
        <taxon>Bacillota</taxon>
        <taxon>Tissierellia</taxon>
        <taxon>Tissierellales</taxon>
        <taxon>Peptoniphilaceae</taxon>
        <taxon>Aedoeadaptatus</taxon>
    </lineage>
</organism>
<protein>
    <submittedName>
        <fullName evidence="3">Uncharacterized conserved protein</fullName>
    </submittedName>
</protein>
<evidence type="ECO:0000259" key="1">
    <source>
        <dbReference type="Pfam" id="PF03235"/>
    </source>
</evidence>
<dbReference type="KEGG" id="piv:NCTC13079_01137"/>